<accession>A0A4R9I6W1</accession>
<sequence length="583" mass="67406">MTCLFCQKGSSQFSRSEPARDETWTPSFPTDDIVGHSLSNFCEIYECRDCYSLWWIKTRGAGDPRSTYPEFYEQVAERIDDQRSELIRNPSVVGILTHKDSKFPYSFFEEILELVVLSEKEKLKELFLKRDPNVPTSVKHWLSRWFPKEYPKEFEEIQKKGFPAFSKELVSLEESESVLVAEFISKDQFVFLSSNSEENWKLQTYDLTKKQILWSKKVKRPFLEGLQIPILFYQSGYLCYYQGFQKGSEYYSKLNRPEFLSIYDLGGKEILTVALRFQCYEILSTEERGVSECRISHNFNFSIISDKLYLPFESKIHVYDLNTGNQIKSLSLPGWEVFSGRAFETESGQLLFYTLKGIVGMNAEDQVTFHYSSKFHPVFIDSSFRLFYYYSIVESADSGKKIEFKKNYDSGVSLIQQLSSKPVEFPGGIYLPFSLDGSYLLDSKLQIIKEFPFSTTDTIGPHAFGLEKNPVLVTEDRIIITNNYTAIYMIDFSGKLIFEKQIESEVLSLFTFDRKHVVVILSKQDDYSENNQMELLLFSPSGTSITEKILPSFPGLAVSFDGISVFAKANQIFSIDLFEEKQK</sequence>
<evidence type="ECO:0000313" key="1">
    <source>
        <dbReference type="EMBL" id="TGK81753.1"/>
    </source>
</evidence>
<evidence type="ECO:0000313" key="2">
    <source>
        <dbReference type="Proteomes" id="UP000298009"/>
    </source>
</evidence>
<dbReference type="AlphaFoldDB" id="A0A4R9I6W1"/>
<protein>
    <recommendedName>
        <fullName evidence="3">ERV/ALR sulfhydryl oxidase domain-containing protein</fullName>
    </recommendedName>
</protein>
<dbReference type="Proteomes" id="UP000298009">
    <property type="component" value="Unassembled WGS sequence"/>
</dbReference>
<comment type="caution">
    <text evidence="1">The sequence shown here is derived from an EMBL/GenBank/DDBJ whole genome shotgun (WGS) entry which is preliminary data.</text>
</comment>
<reference evidence="1" key="1">
    <citation type="journal article" date="2019" name="PLoS Negl. Trop. Dis.">
        <title>Revisiting the worldwide diversity of Leptospira species in the environment.</title>
        <authorList>
            <person name="Vincent A.T."/>
            <person name="Schiettekatte O."/>
            <person name="Bourhy P."/>
            <person name="Veyrier F.J."/>
            <person name="Picardeau M."/>
        </authorList>
    </citation>
    <scope>NUCLEOTIDE SEQUENCE [LARGE SCALE GENOMIC DNA]</scope>
    <source>
        <strain evidence="1">201800287</strain>
    </source>
</reference>
<keyword evidence="2" id="KW-1185">Reference proteome</keyword>
<gene>
    <name evidence="1" type="ORF">EHQ24_10665</name>
</gene>
<evidence type="ECO:0008006" key="3">
    <source>
        <dbReference type="Google" id="ProtNLM"/>
    </source>
</evidence>
<name>A0A4R9I6W1_9LEPT</name>
<proteinExistence type="predicted"/>
<dbReference type="EMBL" id="RQFK01000026">
    <property type="protein sequence ID" value="TGK81753.1"/>
    <property type="molecule type" value="Genomic_DNA"/>
</dbReference>
<dbReference type="RefSeq" id="WP_135601620.1">
    <property type="nucleotide sequence ID" value="NZ_RQFK01000026.1"/>
</dbReference>
<dbReference type="OrthoDB" id="341904at2"/>
<organism evidence="1 2">
    <name type="scientific">Leptospira noumeaensis</name>
    <dbReference type="NCBI Taxonomy" id="2484964"/>
    <lineage>
        <taxon>Bacteria</taxon>
        <taxon>Pseudomonadati</taxon>
        <taxon>Spirochaetota</taxon>
        <taxon>Spirochaetia</taxon>
        <taxon>Leptospirales</taxon>
        <taxon>Leptospiraceae</taxon>
        <taxon>Leptospira</taxon>
    </lineage>
</organism>